<dbReference type="Proteomes" id="UP000006253">
    <property type="component" value="Unassembled WGS sequence"/>
</dbReference>
<dbReference type="GO" id="GO:0005198">
    <property type="term" value="F:structural molecule activity"/>
    <property type="evidence" value="ECO:0007669"/>
    <property type="project" value="UniProtKB-UniRule"/>
</dbReference>
<keyword evidence="6" id="KW-0282">Flagellum</keyword>
<comment type="similarity">
    <text evidence="2 4">Belongs to the FliE family.</text>
</comment>
<comment type="caution">
    <text evidence="6">The sequence shown here is derived from an EMBL/GenBank/DDBJ whole genome shotgun (WGS) entry which is preliminary data.</text>
</comment>
<dbReference type="RefSeq" id="WP_004754913.1">
    <property type="nucleotide sequence ID" value="NZ_AHMY02000068.1"/>
</dbReference>
<dbReference type="GeneID" id="34315454"/>
<evidence type="ECO:0000256" key="4">
    <source>
        <dbReference type="HAMAP-Rule" id="MF_00724"/>
    </source>
</evidence>
<dbReference type="HAMAP" id="MF_00724">
    <property type="entry name" value="FliE"/>
    <property type="match status" value="1"/>
</dbReference>
<keyword evidence="6" id="KW-0969">Cilium</keyword>
<evidence type="ECO:0000313" key="6">
    <source>
        <dbReference type="EMBL" id="EKO13721.1"/>
    </source>
</evidence>
<keyword evidence="6" id="KW-0966">Cell projection</keyword>
<accession>A0A0E2AXZ2</accession>
<dbReference type="PANTHER" id="PTHR34653:SF1">
    <property type="entry name" value="FLAGELLAR HOOK-BASAL BODY COMPLEX PROTEIN FLIE"/>
    <property type="match status" value="1"/>
</dbReference>
<dbReference type="NCBIfam" id="NF009371">
    <property type="entry name" value="PRK12729.1"/>
    <property type="match status" value="1"/>
</dbReference>
<sequence>MEINSNSSLWHSYNSGYSGNKAHPLSPKGDQVKVSITEDRHYKDVKQPVSPDYVAESFSEAMKNALTSVNDLQVEADELTQKMVFDPNSVDAHQVMIASEKARVALTFTKTIADGVIRAYRELTSLR</sequence>
<dbReference type="AlphaFoldDB" id="A0A0E2AXZ2"/>
<name>A0A0E2AXZ2_9LEPT</name>
<reference evidence="6 7" key="1">
    <citation type="submission" date="2012-10" db="EMBL/GenBank/DDBJ databases">
        <authorList>
            <person name="Harkins D.M."/>
            <person name="Durkin A.S."/>
            <person name="Brinkac L.M."/>
            <person name="Selengut J.D."/>
            <person name="Sanka R."/>
            <person name="DePew J."/>
            <person name="Purushe J."/>
            <person name="Peacock S.J."/>
            <person name="Thaipadungpanit J."/>
            <person name="Wuthiekanun V.W."/>
            <person name="Day N.P."/>
            <person name="Vinetz J.M."/>
            <person name="Sutton G.G."/>
            <person name="Nelson W.C."/>
            <person name="Fouts D.E."/>
        </authorList>
    </citation>
    <scope>NUCLEOTIDE SEQUENCE [LARGE SCALE GENOMIC DNA]</scope>
    <source>
        <strain evidence="6 7">H1</strain>
    </source>
</reference>
<protein>
    <recommendedName>
        <fullName evidence="4 5">Flagellar hook-basal body complex protein FliE</fullName>
    </recommendedName>
</protein>
<gene>
    <name evidence="4 6" type="primary">fliE</name>
    <name evidence="6" type="ORF">LEP1GSC081_2504</name>
</gene>
<dbReference type="NCBIfam" id="TIGR00205">
    <property type="entry name" value="fliE"/>
    <property type="match status" value="1"/>
</dbReference>
<evidence type="ECO:0000313" key="7">
    <source>
        <dbReference type="Proteomes" id="UP000006253"/>
    </source>
</evidence>
<organism evidence="6 7">
    <name type="scientific">Leptospira kirschneri str. H1</name>
    <dbReference type="NCBI Taxonomy" id="1049966"/>
    <lineage>
        <taxon>Bacteria</taxon>
        <taxon>Pseudomonadati</taxon>
        <taxon>Spirochaetota</taxon>
        <taxon>Spirochaetia</taxon>
        <taxon>Leptospirales</taxon>
        <taxon>Leptospiraceae</taxon>
        <taxon>Leptospira</taxon>
    </lineage>
</organism>
<dbReference type="PANTHER" id="PTHR34653">
    <property type="match status" value="1"/>
</dbReference>
<evidence type="ECO:0000256" key="5">
    <source>
        <dbReference type="NCBIfam" id="TIGR00205"/>
    </source>
</evidence>
<dbReference type="PRINTS" id="PR01006">
    <property type="entry name" value="FLGHOOKFLIE"/>
</dbReference>
<evidence type="ECO:0000256" key="1">
    <source>
        <dbReference type="ARBA" id="ARBA00004117"/>
    </source>
</evidence>
<comment type="subcellular location">
    <subcellularLocation>
        <location evidence="1 4">Bacterial flagellum basal body</location>
    </subcellularLocation>
</comment>
<dbReference type="Pfam" id="PF02049">
    <property type="entry name" value="FliE"/>
    <property type="match status" value="1"/>
</dbReference>
<dbReference type="GO" id="GO:0009425">
    <property type="term" value="C:bacterial-type flagellum basal body"/>
    <property type="evidence" value="ECO:0007669"/>
    <property type="project" value="UniProtKB-SubCell"/>
</dbReference>
<evidence type="ECO:0000256" key="2">
    <source>
        <dbReference type="ARBA" id="ARBA00009272"/>
    </source>
</evidence>
<keyword evidence="3 4" id="KW-0975">Bacterial flagellum</keyword>
<dbReference type="GO" id="GO:0003774">
    <property type="term" value="F:cytoskeletal motor activity"/>
    <property type="evidence" value="ECO:0007669"/>
    <property type="project" value="InterPro"/>
</dbReference>
<dbReference type="InterPro" id="IPR001624">
    <property type="entry name" value="FliE"/>
</dbReference>
<proteinExistence type="inferred from homology"/>
<dbReference type="EMBL" id="AHMY02000068">
    <property type="protein sequence ID" value="EKO13721.1"/>
    <property type="molecule type" value="Genomic_DNA"/>
</dbReference>
<evidence type="ECO:0000256" key="3">
    <source>
        <dbReference type="ARBA" id="ARBA00023143"/>
    </source>
</evidence>
<dbReference type="GO" id="GO:0071973">
    <property type="term" value="P:bacterial-type flagellum-dependent cell motility"/>
    <property type="evidence" value="ECO:0007669"/>
    <property type="project" value="InterPro"/>
</dbReference>